<dbReference type="RefSeq" id="WP_132326249.1">
    <property type="nucleotide sequence ID" value="NZ_SMKR01000176.1"/>
</dbReference>
<keyword evidence="2" id="KW-1185">Reference proteome</keyword>
<organism evidence="1 2">
    <name type="scientific">Kribbella turkmenica</name>
    <dbReference type="NCBI Taxonomy" id="2530375"/>
    <lineage>
        <taxon>Bacteria</taxon>
        <taxon>Bacillati</taxon>
        <taxon>Actinomycetota</taxon>
        <taxon>Actinomycetes</taxon>
        <taxon>Propionibacteriales</taxon>
        <taxon>Kribbellaceae</taxon>
        <taxon>Kribbella</taxon>
    </lineage>
</organism>
<accession>A0A4R4WC88</accession>
<evidence type="ECO:0000313" key="1">
    <source>
        <dbReference type="EMBL" id="TDD16422.1"/>
    </source>
</evidence>
<dbReference type="EMBL" id="SMKR01000176">
    <property type="protein sequence ID" value="TDD16422.1"/>
    <property type="molecule type" value="Genomic_DNA"/>
</dbReference>
<name>A0A4R4WC88_9ACTN</name>
<sequence>MAGRTKELDRWARVLRAGNDTEALAEIVPLRQRLVDSAARVLWIDRSLRRCPDGDLRVATRQAVQEAVNLWSEVAVVARKFEL</sequence>
<comment type="caution">
    <text evidence="1">The sequence shown here is derived from an EMBL/GenBank/DDBJ whole genome shotgun (WGS) entry which is preliminary data.</text>
</comment>
<dbReference type="AlphaFoldDB" id="A0A4R4WC88"/>
<dbReference type="OrthoDB" id="3829179at2"/>
<evidence type="ECO:0000313" key="2">
    <source>
        <dbReference type="Proteomes" id="UP000295172"/>
    </source>
</evidence>
<gene>
    <name evidence="1" type="ORF">E1218_29800</name>
</gene>
<reference evidence="1 2" key="1">
    <citation type="submission" date="2019-02" db="EMBL/GenBank/DDBJ databases">
        <title>Draft genome sequences of novel Actinobacteria.</title>
        <authorList>
            <person name="Sahin N."/>
            <person name="Ay H."/>
            <person name="Saygin H."/>
        </authorList>
    </citation>
    <scope>NUCLEOTIDE SEQUENCE [LARGE SCALE GENOMIC DNA]</scope>
    <source>
        <strain evidence="1 2">16K104</strain>
    </source>
</reference>
<proteinExistence type="predicted"/>
<dbReference type="Proteomes" id="UP000295172">
    <property type="component" value="Unassembled WGS sequence"/>
</dbReference>
<protein>
    <submittedName>
        <fullName evidence="1">Uncharacterized protein</fullName>
    </submittedName>
</protein>